<dbReference type="AlphaFoldDB" id="A0AAV9T679"/>
<evidence type="ECO:0000313" key="1">
    <source>
        <dbReference type="EMBL" id="KAK6213766.1"/>
    </source>
</evidence>
<gene>
    <name evidence="1" type="ORF">QIS74_09768</name>
</gene>
<protein>
    <submittedName>
        <fullName evidence="1">Uncharacterized protein</fullName>
    </submittedName>
</protein>
<keyword evidence="2" id="KW-1185">Reference proteome</keyword>
<evidence type="ECO:0000313" key="2">
    <source>
        <dbReference type="Proteomes" id="UP001327957"/>
    </source>
</evidence>
<dbReference type="EMBL" id="JASAOK010000044">
    <property type="protein sequence ID" value="KAK6213766.1"/>
    <property type="molecule type" value="Genomic_DNA"/>
</dbReference>
<organism evidence="1 2">
    <name type="scientific">Colletotrichum tabaci</name>
    <dbReference type="NCBI Taxonomy" id="1209068"/>
    <lineage>
        <taxon>Eukaryota</taxon>
        <taxon>Fungi</taxon>
        <taxon>Dikarya</taxon>
        <taxon>Ascomycota</taxon>
        <taxon>Pezizomycotina</taxon>
        <taxon>Sordariomycetes</taxon>
        <taxon>Hypocreomycetidae</taxon>
        <taxon>Glomerellales</taxon>
        <taxon>Glomerellaceae</taxon>
        <taxon>Colletotrichum</taxon>
        <taxon>Colletotrichum destructivum species complex</taxon>
    </lineage>
</organism>
<reference evidence="1 2" key="1">
    <citation type="submission" date="2023-04" db="EMBL/GenBank/DDBJ databases">
        <title>Colletotrichum tabacum stain YC1 causing leaf anthracnose on Nicotiana tabacum(L.) cv.</title>
        <authorList>
            <person name="Ji Z."/>
            <person name="Wang M."/>
            <person name="Zhang J."/>
            <person name="Wang N."/>
            <person name="Zhou Z."/>
        </authorList>
    </citation>
    <scope>NUCLEOTIDE SEQUENCE [LARGE SCALE GENOMIC DNA]</scope>
    <source>
        <strain evidence="1 2">YC1</strain>
    </source>
</reference>
<dbReference type="Proteomes" id="UP001327957">
    <property type="component" value="Unassembled WGS sequence"/>
</dbReference>
<accession>A0AAV9T679</accession>
<comment type="caution">
    <text evidence="1">The sequence shown here is derived from an EMBL/GenBank/DDBJ whole genome shotgun (WGS) entry which is preliminary data.</text>
</comment>
<name>A0AAV9T679_9PEZI</name>
<sequence length="200" mass="22220">MMTSMRPYITQPALLKAYQEAPALMPRSTPLPAHISARAAAAGVDLAALEALHYDLETLSWRRRNEYFVWWGDFAAKLRRRQVVLETHRRERSRADGGEGARRSGVVAYPALDRLRSGEEKVVETIRGILLRAEAILTGARCVGEGGCVVDFALRELWALEGSLEGVEVFCEKDAASGRIAASGRGTCWRYLDMLAQESR</sequence>
<proteinExistence type="predicted"/>